<feature type="domain" description="Polysaccharide export protein N-terminal" evidence="3">
    <location>
        <begin position="35"/>
        <end position="108"/>
    </location>
</feature>
<name>A0A6N9T8A1_9HYPH</name>
<comment type="caution">
    <text evidence="5">The sequence shown here is derived from an EMBL/GenBank/DDBJ whole genome shotgun (WGS) entry which is preliminary data.</text>
</comment>
<evidence type="ECO:0000259" key="3">
    <source>
        <dbReference type="Pfam" id="PF02563"/>
    </source>
</evidence>
<keyword evidence="1 2" id="KW-0732">Signal</keyword>
<dbReference type="RefSeq" id="WP_163464831.1">
    <property type="nucleotide sequence ID" value="NZ_JAAAMG010000016.1"/>
</dbReference>
<feature type="chain" id="PRO_5026857621" evidence="2">
    <location>
        <begin position="22"/>
        <end position="187"/>
    </location>
</feature>
<dbReference type="Proteomes" id="UP000469011">
    <property type="component" value="Unassembled WGS sequence"/>
</dbReference>
<dbReference type="PANTHER" id="PTHR33619:SF3">
    <property type="entry name" value="POLYSACCHARIDE EXPORT PROTEIN GFCE-RELATED"/>
    <property type="match status" value="1"/>
</dbReference>
<dbReference type="EMBL" id="JAAAMG010000016">
    <property type="protein sequence ID" value="NDW06286.1"/>
    <property type="molecule type" value="Genomic_DNA"/>
</dbReference>
<evidence type="ECO:0000313" key="5">
    <source>
        <dbReference type="EMBL" id="NDW06286.1"/>
    </source>
</evidence>
<dbReference type="Gene3D" id="3.30.1950.10">
    <property type="entry name" value="wza like domain"/>
    <property type="match status" value="1"/>
</dbReference>
<organism evidence="5 6">
    <name type="scientific">Jiella pacifica</name>
    <dbReference type="NCBI Taxonomy" id="2696469"/>
    <lineage>
        <taxon>Bacteria</taxon>
        <taxon>Pseudomonadati</taxon>
        <taxon>Pseudomonadota</taxon>
        <taxon>Alphaproteobacteria</taxon>
        <taxon>Hyphomicrobiales</taxon>
        <taxon>Aurantimonadaceae</taxon>
        <taxon>Jiella</taxon>
    </lineage>
</organism>
<proteinExistence type="predicted"/>
<gene>
    <name evidence="5" type="ORF">GTK09_17840</name>
</gene>
<reference evidence="5 6" key="1">
    <citation type="submission" date="2020-01" db="EMBL/GenBank/DDBJ databases">
        <title>Jiella pacifica sp. nov.</title>
        <authorList>
            <person name="Xue Z."/>
            <person name="Zhu S."/>
            <person name="Chen J."/>
            <person name="Yang J."/>
        </authorList>
    </citation>
    <scope>NUCLEOTIDE SEQUENCE [LARGE SCALE GENOMIC DNA]</scope>
    <source>
        <strain evidence="5 6">40Bstr34</strain>
    </source>
</reference>
<sequence>MKHLRLAILAVSALTLLPACASYQPAPDAFHRSLAQPYRLDSGDRLKVTVFGEEGLTNAYNVDKAGFLAFPLVGEVPARGRTPDQVQEEITERLADGYLNKPDVTVEVDQYRPFFIMGEVANGGQYQYVPGMTVQNAVAVAGGFSPRAEQGTVDVTRKSGGQVTTGRALPSDPVMPGDTVYVRERWF</sequence>
<keyword evidence="6" id="KW-1185">Reference proteome</keyword>
<dbReference type="InterPro" id="IPR049712">
    <property type="entry name" value="Poly_export"/>
</dbReference>
<dbReference type="AlphaFoldDB" id="A0A6N9T8A1"/>
<protein>
    <submittedName>
        <fullName evidence="5">Polysaccharide export protein</fullName>
    </submittedName>
</protein>
<evidence type="ECO:0000313" key="6">
    <source>
        <dbReference type="Proteomes" id="UP000469011"/>
    </source>
</evidence>
<dbReference type="GO" id="GO:0015159">
    <property type="term" value="F:polysaccharide transmembrane transporter activity"/>
    <property type="evidence" value="ECO:0007669"/>
    <property type="project" value="InterPro"/>
</dbReference>
<feature type="signal peptide" evidence="2">
    <location>
        <begin position="1"/>
        <end position="21"/>
    </location>
</feature>
<feature type="domain" description="Soluble ligand binding" evidence="4">
    <location>
        <begin position="114"/>
        <end position="163"/>
    </location>
</feature>
<dbReference type="InterPro" id="IPR003715">
    <property type="entry name" value="Poly_export_N"/>
</dbReference>
<dbReference type="Pfam" id="PF10531">
    <property type="entry name" value="SLBB"/>
    <property type="match status" value="1"/>
</dbReference>
<dbReference type="Pfam" id="PF02563">
    <property type="entry name" value="Poly_export"/>
    <property type="match status" value="1"/>
</dbReference>
<dbReference type="InterPro" id="IPR019554">
    <property type="entry name" value="Soluble_ligand-bd"/>
</dbReference>
<dbReference type="PANTHER" id="PTHR33619">
    <property type="entry name" value="POLYSACCHARIDE EXPORT PROTEIN GFCE-RELATED"/>
    <property type="match status" value="1"/>
</dbReference>
<accession>A0A6N9T8A1</accession>
<evidence type="ECO:0000259" key="4">
    <source>
        <dbReference type="Pfam" id="PF10531"/>
    </source>
</evidence>
<evidence type="ECO:0000256" key="2">
    <source>
        <dbReference type="SAM" id="SignalP"/>
    </source>
</evidence>
<evidence type="ECO:0000256" key="1">
    <source>
        <dbReference type="ARBA" id="ARBA00022729"/>
    </source>
</evidence>
<dbReference type="Gene3D" id="3.10.560.10">
    <property type="entry name" value="Outer membrane lipoprotein wza domain like"/>
    <property type="match status" value="1"/>
</dbReference>